<dbReference type="SUPFAM" id="SSF53335">
    <property type="entry name" value="S-adenosyl-L-methionine-dependent methyltransferases"/>
    <property type="match status" value="1"/>
</dbReference>
<dbReference type="EMBL" id="JACWUN010000013">
    <property type="protein sequence ID" value="MBD1401318.1"/>
    <property type="molecule type" value="Genomic_DNA"/>
</dbReference>
<organism evidence="4 5">
    <name type="scientific">Pelovirga terrestris</name>
    <dbReference type="NCBI Taxonomy" id="2771352"/>
    <lineage>
        <taxon>Bacteria</taxon>
        <taxon>Pseudomonadati</taxon>
        <taxon>Thermodesulfobacteriota</taxon>
        <taxon>Desulfuromonadia</taxon>
        <taxon>Geobacterales</taxon>
        <taxon>Geobacteraceae</taxon>
        <taxon>Pelovirga</taxon>
    </lineage>
</organism>
<evidence type="ECO:0000256" key="3">
    <source>
        <dbReference type="SAM" id="Coils"/>
    </source>
</evidence>
<accession>A0A8J6QRZ5</accession>
<dbReference type="PANTHER" id="PTHR40048:SF1">
    <property type="entry name" value="RHAMNOSYL O-METHYLTRANSFERASE"/>
    <property type="match status" value="1"/>
</dbReference>
<evidence type="ECO:0000256" key="2">
    <source>
        <dbReference type="ARBA" id="ARBA00022679"/>
    </source>
</evidence>
<sequence length="361" mass="42212">MNQKEFNPLNFSLCFAPYDPRFFSSAWIEHVPFAFALTQMLRPRTFVELGTYAGASYCAFCEAVRQLSLETRCFAVDTWCGDEHAGYYQEEVYQQLRAYHDPRYGAFSQLMRQTFDQAVEKFDNATIDLLHIDGLHTYDAVLHDFQTWLPKMSSAGVVLFHDTSERIADFGVWKCWQELRNQYPGFDFIHGHGLGVLFVGSKMPVAIEMLLATPTQTQQNIRQFYSSLGRRFTQDQSLANCRKDVEDQRSHIQAQRAIIEDQQQYIEAQKVNLEDQQQYIEAQKVNLEDQQQYIEAQKVNLEDQHRYATELTRKIEELSAKAENLQQQHQLEMNSLRESYELSRSWRLTKPLRALSARLSR</sequence>
<evidence type="ECO:0000313" key="4">
    <source>
        <dbReference type="EMBL" id="MBD1401318.1"/>
    </source>
</evidence>
<comment type="caution">
    <text evidence="4">The sequence shown here is derived from an EMBL/GenBank/DDBJ whole genome shotgun (WGS) entry which is preliminary data.</text>
</comment>
<dbReference type="GO" id="GO:0008168">
    <property type="term" value="F:methyltransferase activity"/>
    <property type="evidence" value="ECO:0007669"/>
    <property type="project" value="UniProtKB-KW"/>
</dbReference>
<dbReference type="Gene3D" id="3.40.50.150">
    <property type="entry name" value="Vaccinia Virus protein VP39"/>
    <property type="match status" value="1"/>
</dbReference>
<dbReference type="AlphaFoldDB" id="A0A8J6QRZ5"/>
<protein>
    <submittedName>
        <fullName evidence="4">Class I SAM-dependent methyltransferase</fullName>
    </submittedName>
</protein>
<feature type="coiled-coil region" evidence="3">
    <location>
        <begin position="270"/>
        <end position="335"/>
    </location>
</feature>
<reference evidence="4" key="1">
    <citation type="submission" date="2020-09" db="EMBL/GenBank/DDBJ databases">
        <title>Pelobacter alkaliphilus sp. nov., a novel anaerobic arsenate-reducing bacterium from terrestrial mud volcano.</title>
        <authorList>
            <person name="Khomyakova M.A."/>
            <person name="Merkel A.Y."/>
            <person name="Slobodkin A.I."/>
        </authorList>
    </citation>
    <scope>NUCLEOTIDE SEQUENCE</scope>
    <source>
        <strain evidence="4">M08fum</strain>
    </source>
</reference>
<name>A0A8J6QRZ5_9BACT</name>
<dbReference type="Proteomes" id="UP000632828">
    <property type="component" value="Unassembled WGS sequence"/>
</dbReference>
<proteinExistence type="predicted"/>
<dbReference type="GO" id="GO:0032259">
    <property type="term" value="P:methylation"/>
    <property type="evidence" value="ECO:0007669"/>
    <property type="project" value="UniProtKB-KW"/>
</dbReference>
<dbReference type="GO" id="GO:0005886">
    <property type="term" value="C:plasma membrane"/>
    <property type="evidence" value="ECO:0007669"/>
    <property type="project" value="TreeGrafter"/>
</dbReference>
<gene>
    <name evidence="4" type="ORF">ICT70_11605</name>
</gene>
<dbReference type="PANTHER" id="PTHR40048">
    <property type="entry name" value="RHAMNOSYL O-METHYLTRANSFERASE"/>
    <property type="match status" value="1"/>
</dbReference>
<keyword evidence="5" id="KW-1185">Reference proteome</keyword>
<evidence type="ECO:0000313" key="5">
    <source>
        <dbReference type="Proteomes" id="UP000632828"/>
    </source>
</evidence>
<dbReference type="InterPro" id="IPR029063">
    <property type="entry name" value="SAM-dependent_MTases_sf"/>
</dbReference>
<dbReference type="RefSeq" id="WP_191156805.1">
    <property type="nucleotide sequence ID" value="NZ_JACWUN010000013.1"/>
</dbReference>
<evidence type="ECO:0000256" key="1">
    <source>
        <dbReference type="ARBA" id="ARBA00022603"/>
    </source>
</evidence>
<keyword evidence="3" id="KW-0175">Coiled coil</keyword>
<keyword evidence="1 4" id="KW-0489">Methyltransferase</keyword>
<keyword evidence="2" id="KW-0808">Transferase</keyword>
<dbReference type="Pfam" id="PF13578">
    <property type="entry name" value="Methyltransf_24"/>
    <property type="match status" value="1"/>
</dbReference>
<dbReference type="GO" id="GO:0071770">
    <property type="term" value="P:DIM/DIP cell wall layer assembly"/>
    <property type="evidence" value="ECO:0007669"/>
    <property type="project" value="TreeGrafter"/>
</dbReference>